<proteinExistence type="predicted"/>
<gene>
    <name evidence="2" type="ORF">GCG54_00003051</name>
</gene>
<dbReference type="Proteomes" id="UP000613401">
    <property type="component" value="Unassembled WGS sequence"/>
</dbReference>
<dbReference type="AlphaFoldDB" id="A0A8H4FQI8"/>
<evidence type="ECO:0000313" key="2">
    <source>
        <dbReference type="EMBL" id="KAF3810873.1"/>
    </source>
</evidence>
<reference evidence="2" key="2">
    <citation type="submission" date="2020-03" db="EMBL/GenBank/DDBJ databases">
        <authorList>
            <person name="Fu F.-F."/>
            <person name="Chen J."/>
        </authorList>
    </citation>
    <scope>NUCLEOTIDE SEQUENCE</scope>
    <source>
        <strain evidence="2">Lc1</strain>
    </source>
</reference>
<evidence type="ECO:0000313" key="3">
    <source>
        <dbReference type="Proteomes" id="UP000613401"/>
    </source>
</evidence>
<comment type="caution">
    <text evidence="2">The sequence shown here is derived from an EMBL/GenBank/DDBJ whole genome shotgun (WGS) entry which is preliminary data.</text>
</comment>
<evidence type="ECO:0000256" key="1">
    <source>
        <dbReference type="SAM" id="SignalP"/>
    </source>
</evidence>
<keyword evidence="3" id="KW-1185">Reference proteome</keyword>
<dbReference type="EMBL" id="WVTB01000009">
    <property type="protein sequence ID" value="KAF3810873.1"/>
    <property type="molecule type" value="Genomic_DNA"/>
</dbReference>
<reference evidence="2" key="1">
    <citation type="journal article" date="2020" name="Phytopathology">
        <title>Genome sequence and comparative analysis of Colletotrichum gloeosporioides isolated from Liriodendron leaves.</title>
        <authorList>
            <person name="Fu F.F."/>
            <person name="Hao Z."/>
            <person name="Wang P."/>
            <person name="Lu Y."/>
            <person name="Xue L.J."/>
            <person name="Wei G."/>
            <person name="Tian Y."/>
            <person name="Baishi H."/>
            <person name="Xu H."/>
            <person name="Shi J."/>
            <person name="Cheng T."/>
            <person name="Wang G."/>
            <person name="Yi Y."/>
            <person name="Chen J."/>
        </authorList>
    </citation>
    <scope>NUCLEOTIDE SEQUENCE</scope>
    <source>
        <strain evidence="2">Lc1</strain>
    </source>
</reference>
<organism evidence="2 3">
    <name type="scientific">Colletotrichum gloeosporioides</name>
    <name type="common">Anthracnose fungus</name>
    <name type="synonym">Glomerella cingulata</name>
    <dbReference type="NCBI Taxonomy" id="474922"/>
    <lineage>
        <taxon>Eukaryota</taxon>
        <taxon>Fungi</taxon>
        <taxon>Dikarya</taxon>
        <taxon>Ascomycota</taxon>
        <taxon>Pezizomycotina</taxon>
        <taxon>Sordariomycetes</taxon>
        <taxon>Hypocreomycetidae</taxon>
        <taxon>Glomerellales</taxon>
        <taxon>Glomerellaceae</taxon>
        <taxon>Colletotrichum</taxon>
        <taxon>Colletotrichum gloeosporioides species complex</taxon>
    </lineage>
</organism>
<dbReference type="GeneID" id="69010212"/>
<feature type="chain" id="PRO_5034995431" evidence="1">
    <location>
        <begin position="20"/>
        <end position="199"/>
    </location>
</feature>
<sequence>MHITQTFAQFLLMATMAAGLPQPTANEPEAQDIEKRIELSPEGSDPLKWCSQHRPAKDELQLISFVGHYTHFNGQKIGSHASQGWAYLLDQSCSRLVHVAPYEPIGSGAGHKALMGMSYDGAGPEPGWQITIEAIARYLGPNQGAASAIVSINGEKKPSVCTGPKSDRNKLNVNKYSVCNFKPGSVWPKPWWPYGNGYN</sequence>
<accession>A0A8H4FQI8</accession>
<feature type="signal peptide" evidence="1">
    <location>
        <begin position="1"/>
        <end position="19"/>
    </location>
</feature>
<keyword evidence="1" id="KW-0732">Signal</keyword>
<dbReference type="RefSeq" id="XP_045270032.1">
    <property type="nucleotide sequence ID" value="XM_045403129.1"/>
</dbReference>
<protein>
    <submittedName>
        <fullName evidence="2">Uncharacterized protein</fullName>
    </submittedName>
</protein>
<name>A0A8H4FQI8_COLGL</name>